<dbReference type="InterPro" id="IPR000740">
    <property type="entry name" value="GrpE"/>
</dbReference>
<sequence>MTCATTTTTTAFASLFFCLALIGSISEQKVDAFTLGGLSPGRFGSVAVTKMPQPVTSIMSMAEEDEAAEEVEESSEAEEEETPEDPEVTALKESIAELEGNLADKKSKLQYELEKCEEYSKSGYARKVADMENMKRVRSNIASTSKASATAAVLKDFLPIYDTLNSLRETYSEDEFGRKYSELNLEQTFATLGVTSFDIQAGDKINNFRMKVLESENSNDFEKDTVLRMVEPGMELEGNVVRAAICVGSLGAEGADDESSEGEDTTEEA</sequence>
<dbReference type="GO" id="GO:0006457">
    <property type="term" value="P:protein folding"/>
    <property type="evidence" value="ECO:0007669"/>
    <property type="project" value="InterPro"/>
</dbReference>
<dbReference type="PANTHER" id="PTHR21237:SF40">
    <property type="entry name" value="CELL CYCLE AND APOPTOSIS REGULATOR PROTEIN 2"/>
    <property type="match status" value="1"/>
</dbReference>
<proteinExistence type="inferred from homology"/>
<keyword evidence="4" id="KW-0732">Signal</keyword>
<evidence type="ECO:0000256" key="4">
    <source>
        <dbReference type="SAM" id="SignalP"/>
    </source>
</evidence>
<dbReference type="Gene3D" id="3.90.20.20">
    <property type="match status" value="1"/>
</dbReference>
<keyword evidence="6" id="KW-1185">Reference proteome</keyword>
<evidence type="ECO:0000256" key="2">
    <source>
        <dbReference type="ARBA" id="ARBA00023186"/>
    </source>
</evidence>
<dbReference type="Pfam" id="PF01025">
    <property type="entry name" value="GrpE"/>
    <property type="match status" value="1"/>
</dbReference>
<dbReference type="GO" id="GO:0042803">
    <property type="term" value="F:protein homodimerization activity"/>
    <property type="evidence" value="ECO:0007669"/>
    <property type="project" value="InterPro"/>
</dbReference>
<feature type="signal peptide" evidence="4">
    <location>
        <begin position="1"/>
        <end position="32"/>
    </location>
</feature>
<protein>
    <recommendedName>
        <fullName evidence="7">GrpE protein homolog</fullName>
    </recommendedName>
</protein>
<evidence type="ECO:0008006" key="7">
    <source>
        <dbReference type="Google" id="ProtNLM"/>
    </source>
</evidence>
<feature type="region of interest" description="Disordered" evidence="3">
    <location>
        <begin position="63"/>
        <end position="89"/>
    </location>
</feature>
<evidence type="ECO:0000256" key="1">
    <source>
        <dbReference type="ARBA" id="ARBA00009054"/>
    </source>
</evidence>
<dbReference type="InterPro" id="IPR013805">
    <property type="entry name" value="GrpE_CC"/>
</dbReference>
<dbReference type="OrthoDB" id="45589at2759"/>
<dbReference type="Proteomes" id="UP000291116">
    <property type="component" value="Unassembled WGS sequence"/>
</dbReference>
<organism evidence="5 6">
    <name type="scientific">Pseudo-nitzschia multistriata</name>
    <dbReference type="NCBI Taxonomy" id="183589"/>
    <lineage>
        <taxon>Eukaryota</taxon>
        <taxon>Sar</taxon>
        <taxon>Stramenopiles</taxon>
        <taxon>Ochrophyta</taxon>
        <taxon>Bacillariophyta</taxon>
        <taxon>Bacillariophyceae</taxon>
        <taxon>Bacillariophycidae</taxon>
        <taxon>Bacillariales</taxon>
        <taxon>Bacillariaceae</taxon>
        <taxon>Pseudo-nitzschia</taxon>
    </lineage>
</organism>
<comment type="similarity">
    <text evidence="1">Belongs to the GrpE family.</text>
</comment>
<evidence type="ECO:0000256" key="3">
    <source>
        <dbReference type="SAM" id="MobiDB-lite"/>
    </source>
</evidence>
<gene>
    <name evidence="5" type="ORF">PSNMU_V1.4_AUG-EV-PASAV3_0016400</name>
</gene>
<evidence type="ECO:0000313" key="6">
    <source>
        <dbReference type="Proteomes" id="UP000291116"/>
    </source>
</evidence>
<dbReference type="PANTHER" id="PTHR21237">
    <property type="entry name" value="GRPE PROTEIN"/>
    <property type="match status" value="1"/>
</dbReference>
<dbReference type="AlphaFoldDB" id="A0A448YYX7"/>
<reference evidence="5 6" key="1">
    <citation type="submission" date="2019-01" db="EMBL/GenBank/DDBJ databases">
        <authorList>
            <person name="Ferrante I. M."/>
        </authorList>
    </citation>
    <scope>NUCLEOTIDE SEQUENCE [LARGE SCALE GENOMIC DNA]</scope>
    <source>
        <strain evidence="5 6">B856</strain>
    </source>
</reference>
<dbReference type="EMBL" id="CAACVS010000043">
    <property type="protein sequence ID" value="VEU34919.1"/>
    <property type="molecule type" value="Genomic_DNA"/>
</dbReference>
<dbReference type="SUPFAM" id="SSF58014">
    <property type="entry name" value="Coiled-coil domain of nucleotide exchange factor GrpE"/>
    <property type="match status" value="1"/>
</dbReference>
<evidence type="ECO:0000313" key="5">
    <source>
        <dbReference type="EMBL" id="VEU34919.1"/>
    </source>
</evidence>
<feature type="chain" id="PRO_5019416146" description="GrpE protein homolog" evidence="4">
    <location>
        <begin position="33"/>
        <end position="269"/>
    </location>
</feature>
<dbReference type="GO" id="GO:0051082">
    <property type="term" value="F:unfolded protein binding"/>
    <property type="evidence" value="ECO:0007669"/>
    <property type="project" value="TreeGrafter"/>
</dbReference>
<feature type="compositionally biased region" description="Acidic residues" evidence="3">
    <location>
        <begin position="63"/>
        <end position="87"/>
    </location>
</feature>
<keyword evidence="2" id="KW-0143">Chaperone</keyword>
<dbReference type="GO" id="GO:0000774">
    <property type="term" value="F:adenyl-nucleotide exchange factor activity"/>
    <property type="evidence" value="ECO:0007669"/>
    <property type="project" value="InterPro"/>
</dbReference>
<dbReference type="GO" id="GO:0051087">
    <property type="term" value="F:protein-folding chaperone binding"/>
    <property type="evidence" value="ECO:0007669"/>
    <property type="project" value="InterPro"/>
</dbReference>
<name>A0A448YYX7_9STRA</name>
<accession>A0A448YYX7</accession>